<proteinExistence type="predicted"/>
<accession>A0A8S9T2B9</accession>
<dbReference type="PANTHER" id="PTHR12736:SF21">
    <property type="entry name" value="LANC-LIKE PROTEIN 2"/>
    <property type="match status" value="1"/>
</dbReference>
<dbReference type="PRINTS" id="PR01955">
    <property type="entry name" value="LANCFRANKIA"/>
</dbReference>
<evidence type="ECO:0000256" key="1">
    <source>
        <dbReference type="PIRSR" id="PIRSR607822-1"/>
    </source>
</evidence>
<dbReference type="Pfam" id="PF13575">
    <property type="entry name" value="DUF4135"/>
    <property type="match status" value="1"/>
</dbReference>
<evidence type="ECO:0000259" key="2">
    <source>
        <dbReference type="Pfam" id="PF13575"/>
    </source>
</evidence>
<feature type="binding site" evidence="1">
    <location>
        <position position="965"/>
    </location>
    <ligand>
        <name>Zn(2+)</name>
        <dbReference type="ChEBI" id="CHEBI:29105"/>
    </ligand>
</feature>
<organism evidence="3 4">
    <name type="scientific">Tolypothrix bouteillei VB521301</name>
    <dbReference type="NCBI Taxonomy" id="1479485"/>
    <lineage>
        <taxon>Bacteria</taxon>
        <taxon>Bacillati</taxon>
        <taxon>Cyanobacteriota</taxon>
        <taxon>Cyanophyceae</taxon>
        <taxon>Nostocales</taxon>
        <taxon>Tolypothrichaceae</taxon>
        <taxon>Tolypothrix</taxon>
    </lineage>
</organism>
<gene>
    <name evidence="3" type="primary">lanM</name>
    <name evidence="3" type="ORF">DA73_0400012635</name>
</gene>
<dbReference type="SMART" id="SM01260">
    <property type="entry name" value="LANC_like"/>
    <property type="match status" value="1"/>
</dbReference>
<sequence length="1095" mass="121548">MEVSQQDLRKIVEQASNIEERLSNCFVPNEAEDNNKLAMSRLKTWCQLVTQGNSEKLAKRLVWDNLDVSTMVRVLGAVRLADGQQLPSWTDTLREALQTDWETAYASVYHCLEAEKPIPFEEVYLPFVHVARQKLIARANANLHLLSEAVHLYLECQLLLKLASLCAQSLEFEFSQFKAVKQSASISLPEQQASHSNVQYQNFVKDLKAGGLLSFFQKYSVLARLVATAVDFWVEEKAEFLQRLASDLPSIQQNFQESTGQVVKIQGNFSDSHNQGRSVIALTFASGLKLIYKPRGLALESAYFQLLTWCNQHFVEMHTKSLHPFKILKLINSTTHGWMEYVEHLPCEDETAVERYYQRAGMVLCLLYLLQGNDCHEENLIASGEHPVLVDLETLVHPRAREVNPTEEVEAQSLVNQQFFQDSVLRTGLLPRWELGADGGTAHDISGLGGGNGGEIPIRIQKWQNINTDNMTLEYESGFMSPSANIPLLNGLVVSSHDYVNEIADGFRQMYQFLVHRQEELLAADSPLAALARQKVRFLFRNTQVYGHILEKTLNPKFLQHGVDRSIQLDVLSRAFLAADEKPPIWSILGVEIRAMEQMDIPYFIANSSSDALALNSDLIVKGYFREPSYNRMISCLQQLNDTDLAQQISIIRGSFYSRVAQGMTSTLSTERASANLNLDALAPITSTQLVQEAVEIAKDLQQRAIYASNGSATWIGMAYLPKAGRMQLQPLSDGLYDGVCGVSLFLAALAKVTGDARFRDVALSALQNIRKPLQDIRDPNIQHKIAKQSGIGGGIGLGSIVYTLVRVSQFLDEPDLLDTANCAASFITQESIASDRSFDTIAGAAGAILGLLTLYQTKANPTVLDRAQALGYHLLNNRTKSETGFRAWATLEGKLATGFSHGAAGIAYALLRLYKTTQDPVFLEAAEEAIAYERSIFSPTQGNWPDVRNFSLNKSKPSFMTTWCHGAPGIGLARLGSLEILDTAEIRQEIAVAINTTQQFGLHNIDHLCCGNFGRMEVLLVGACKLSRSDLWDTVQKQAAWVVARAKQAGSFSLFPELSGDVYNPGFFQGSAGIGYELLRLAYPESLPSVLLWE</sequence>
<dbReference type="GO" id="GO:0005975">
    <property type="term" value="P:carbohydrate metabolic process"/>
    <property type="evidence" value="ECO:0007669"/>
    <property type="project" value="InterPro"/>
</dbReference>
<dbReference type="NCBIfam" id="TIGR03897">
    <property type="entry name" value="lanti_2_LanM"/>
    <property type="match status" value="1"/>
</dbReference>
<feature type="binding site" evidence="1">
    <location>
        <position position="1010"/>
    </location>
    <ligand>
        <name>Zn(2+)</name>
        <dbReference type="ChEBI" id="CHEBI:29105"/>
    </ligand>
</feature>
<dbReference type="SUPFAM" id="SSF158745">
    <property type="entry name" value="LanC-like"/>
    <property type="match status" value="1"/>
</dbReference>
<dbReference type="GO" id="GO:0005886">
    <property type="term" value="C:plasma membrane"/>
    <property type="evidence" value="ECO:0007669"/>
    <property type="project" value="TreeGrafter"/>
</dbReference>
<dbReference type="InterPro" id="IPR007822">
    <property type="entry name" value="LANC-like"/>
</dbReference>
<dbReference type="Gene3D" id="1.50.10.10">
    <property type="match status" value="1"/>
</dbReference>
<dbReference type="InterPro" id="IPR025410">
    <property type="entry name" value="Lant_dehyd"/>
</dbReference>
<reference evidence="3" key="2">
    <citation type="submission" date="2019-11" db="EMBL/GenBank/DDBJ databases">
        <title>Improved Assembly of Tolypothrix boutellei genome.</title>
        <authorList>
            <person name="Sarangi A.N."/>
            <person name="Mukherjee M."/>
            <person name="Ghosh S."/>
            <person name="Singh D."/>
            <person name="Das A."/>
            <person name="Kant S."/>
            <person name="Prusty A."/>
            <person name="Tripathy S."/>
        </authorList>
    </citation>
    <scope>NUCLEOTIDE SEQUENCE</scope>
    <source>
        <strain evidence="3">VB521301</strain>
    </source>
</reference>
<dbReference type="GO" id="GO:0031179">
    <property type="term" value="P:peptide modification"/>
    <property type="evidence" value="ECO:0007669"/>
    <property type="project" value="InterPro"/>
</dbReference>
<dbReference type="InterPro" id="IPR017146">
    <property type="entry name" value="Lanti_2_LanM"/>
</dbReference>
<dbReference type="AlphaFoldDB" id="A0A8S9T2B9"/>
<dbReference type="PANTHER" id="PTHR12736">
    <property type="entry name" value="LANC-LIKE PROTEIN"/>
    <property type="match status" value="1"/>
</dbReference>
<dbReference type="GO" id="GO:0046872">
    <property type="term" value="F:metal ion binding"/>
    <property type="evidence" value="ECO:0007669"/>
    <property type="project" value="UniProtKB-KW"/>
</dbReference>
<keyword evidence="4" id="KW-1185">Reference proteome</keyword>
<dbReference type="PIRSF" id="PIRSF037228">
    <property type="entry name" value="Lant_mod_RumM"/>
    <property type="match status" value="1"/>
</dbReference>
<dbReference type="InterPro" id="IPR012341">
    <property type="entry name" value="6hp_glycosidase-like_sf"/>
</dbReference>
<dbReference type="PRINTS" id="PR01950">
    <property type="entry name" value="LANCSUPER"/>
</dbReference>
<name>A0A8S9T2B9_9CYAN</name>
<dbReference type="Proteomes" id="UP000029738">
    <property type="component" value="Unassembled WGS sequence"/>
</dbReference>
<reference evidence="3" key="1">
    <citation type="journal article" date="2015" name="Genome Announc.">
        <title>Draft Genome Sequence of Tolypothrix boutellei Strain VB521301.</title>
        <authorList>
            <person name="Chandrababunaidu M.M."/>
            <person name="Singh D."/>
            <person name="Sen D."/>
            <person name="Bhan S."/>
            <person name="Das S."/>
            <person name="Gupta A."/>
            <person name="Adhikary S.P."/>
            <person name="Tripathy S."/>
        </authorList>
    </citation>
    <scope>NUCLEOTIDE SEQUENCE</scope>
    <source>
        <strain evidence="3">VB521301</strain>
    </source>
</reference>
<dbReference type="EMBL" id="JHEG04000001">
    <property type="protein sequence ID" value="KAF3886228.1"/>
    <property type="molecule type" value="Genomic_DNA"/>
</dbReference>
<keyword evidence="1" id="KW-0862">Zinc</keyword>
<protein>
    <submittedName>
        <fullName evidence="3">Type 2 lantipeptide synthetase LanM</fullName>
    </submittedName>
</protein>
<feature type="domain" description="Lantibiotic biosynthesis protein dehydration" evidence="2">
    <location>
        <begin position="219"/>
        <end position="606"/>
    </location>
</feature>
<evidence type="ECO:0000313" key="3">
    <source>
        <dbReference type="EMBL" id="KAF3886228.1"/>
    </source>
</evidence>
<evidence type="ECO:0000313" key="4">
    <source>
        <dbReference type="Proteomes" id="UP000029738"/>
    </source>
</evidence>
<keyword evidence="1" id="KW-0479">Metal-binding</keyword>
<dbReference type="RefSeq" id="WP_038078775.1">
    <property type="nucleotide sequence ID" value="NZ_JHEG04000001.1"/>
</dbReference>
<dbReference type="Pfam" id="PF05147">
    <property type="entry name" value="LANC_like"/>
    <property type="match status" value="1"/>
</dbReference>
<dbReference type="CDD" id="cd04792">
    <property type="entry name" value="LanM-like"/>
    <property type="match status" value="1"/>
</dbReference>
<comment type="caution">
    <text evidence="3">The sequence shown here is derived from an EMBL/GenBank/DDBJ whole genome shotgun (WGS) entry which is preliminary data.</text>
</comment>